<evidence type="ECO:0000256" key="1">
    <source>
        <dbReference type="SAM" id="MobiDB-lite"/>
    </source>
</evidence>
<name>A0A484UEC3_9ZZZZ</name>
<organism evidence="2">
    <name type="scientific">plant metagenome</name>
    <dbReference type="NCBI Taxonomy" id="1297885"/>
    <lineage>
        <taxon>unclassified sequences</taxon>
        <taxon>metagenomes</taxon>
        <taxon>organismal metagenomes</taxon>
    </lineage>
</organism>
<feature type="region of interest" description="Disordered" evidence="1">
    <location>
        <begin position="1"/>
        <end position="48"/>
    </location>
</feature>
<feature type="compositionally biased region" description="Gly residues" evidence="1">
    <location>
        <begin position="1"/>
        <end position="23"/>
    </location>
</feature>
<gene>
    <name evidence="2" type="ORF">BRI9_2586</name>
</gene>
<proteinExistence type="predicted"/>
<evidence type="ECO:0000313" key="2">
    <source>
        <dbReference type="EMBL" id="VFR84812.1"/>
    </source>
</evidence>
<sequence length="595" mass="61910">MSVGGGYTFGGDGGESAGQGGVGQDKHGNVAAGGNAKPASSVPSDKSGLSMGLPVALSASGSASSTTRSGISEGVIEIRDEAAQQALTGKSAAETIASLNRDTTDTLGALKPIFDKEKIEAGFEIGTAFAGEMGQFLTNRAREADALKAAMDRETDPERYRELQGQYEEKRQWLPGGTYRQLSNALLAAAGGNVGGATSEFAQRAVVSYLQQEGASKIGDLVAQRLIKEGSAEHVAWQAIIGCTGAVGSGDACGAGALGAGASVIVNSLLSDVSGLSNESKETRRNLVSALIVGAAGALDPAAAAALNNAAVADMDNNLLNPHRDHDLVALLARQDQLSPEQESALFERLKQAHATGTQEALMQMESVFGPEALGDTRQALVVLLTEGSACAAVSTCRLQLERSVSEIDRLLKAYETQKILTPKVEGAAIVAEIAFSFGGLAAITKNVLGISALRAGGETVEAEIFRRAADSLKGKAGTVFDSINATQSFYPGSVMPKSFEMSLPNGAKVWVHGNATEHFAEAAAAKAVTHTPEAVQLMTQQQLRSFQAAVDKVSQKGIPYDVRVTIDGWQLEFKPPRQQGGLPTIIHARYTGKN</sequence>
<dbReference type="AlphaFoldDB" id="A0A484UEC3"/>
<protein>
    <submittedName>
        <fullName evidence="2">Hemagglutinin-like secreted protein</fullName>
    </submittedName>
</protein>
<accession>A0A484UEC3</accession>
<reference evidence="2" key="1">
    <citation type="submission" date="2019-03" db="EMBL/GenBank/DDBJ databases">
        <authorList>
            <person name="Danneels B."/>
        </authorList>
    </citation>
    <scope>NUCLEOTIDE SEQUENCE</scope>
</reference>
<dbReference type="EMBL" id="CAADIK010000057">
    <property type="protein sequence ID" value="VFR84812.1"/>
    <property type="molecule type" value="Genomic_DNA"/>
</dbReference>